<dbReference type="SUPFAM" id="SSF81383">
    <property type="entry name" value="F-box domain"/>
    <property type="match status" value="1"/>
</dbReference>
<dbReference type="Gene3D" id="1.20.1280.50">
    <property type="match status" value="1"/>
</dbReference>
<dbReference type="InterPro" id="IPR001810">
    <property type="entry name" value="F-box_dom"/>
</dbReference>
<dbReference type="Pfam" id="PF00646">
    <property type="entry name" value="F-box"/>
    <property type="match status" value="1"/>
</dbReference>
<dbReference type="AlphaFoldDB" id="A0AAV0JTU5"/>
<reference evidence="2" key="1">
    <citation type="submission" date="2022-08" db="EMBL/GenBank/DDBJ databases">
        <authorList>
            <person name="Gutierrez-Valencia J."/>
        </authorList>
    </citation>
    <scope>NUCLEOTIDE SEQUENCE</scope>
</reference>
<feature type="domain" description="F-box" evidence="1">
    <location>
        <begin position="7"/>
        <end position="43"/>
    </location>
</feature>
<gene>
    <name evidence="2" type="ORF">LITE_LOCUS15931</name>
</gene>
<protein>
    <recommendedName>
        <fullName evidence="1">F-box domain-containing protein</fullName>
    </recommendedName>
</protein>
<dbReference type="PROSITE" id="PS50181">
    <property type="entry name" value="FBOX"/>
    <property type="match status" value="1"/>
</dbReference>
<dbReference type="InterPro" id="IPR036047">
    <property type="entry name" value="F-box-like_dom_sf"/>
</dbReference>
<dbReference type="CDD" id="cd22160">
    <property type="entry name" value="F-box_AtFBL13-like"/>
    <property type="match status" value="1"/>
</dbReference>
<keyword evidence="3" id="KW-1185">Reference proteome</keyword>
<organism evidence="2 3">
    <name type="scientific">Linum tenue</name>
    <dbReference type="NCBI Taxonomy" id="586396"/>
    <lineage>
        <taxon>Eukaryota</taxon>
        <taxon>Viridiplantae</taxon>
        <taxon>Streptophyta</taxon>
        <taxon>Embryophyta</taxon>
        <taxon>Tracheophyta</taxon>
        <taxon>Spermatophyta</taxon>
        <taxon>Magnoliopsida</taxon>
        <taxon>eudicotyledons</taxon>
        <taxon>Gunneridae</taxon>
        <taxon>Pentapetalae</taxon>
        <taxon>rosids</taxon>
        <taxon>fabids</taxon>
        <taxon>Malpighiales</taxon>
        <taxon>Linaceae</taxon>
        <taxon>Linum</taxon>
    </lineage>
</organism>
<dbReference type="EMBL" id="CAMGYJ010000005">
    <property type="protein sequence ID" value="CAI0413407.1"/>
    <property type="molecule type" value="Genomic_DNA"/>
</dbReference>
<evidence type="ECO:0000313" key="3">
    <source>
        <dbReference type="Proteomes" id="UP001154282"/>
    </source>
</evidence>
<evidence type="ECO:0000313" key="2">
    <source>
        <dbReference type="EMBL" id="CAI0413407.1"/>
    </source>
</evidence>
<dbReference type="InterPro" id="IPR053781">
    <property type="entry name" value="F-box_AtFBL13-like"/>
</dbReference>
<name>A0AAV0JTU5_9ROSI</name>
<comment type="caution">
    <text evidence="2">The sequence shown here is derived from an EMBL/GenBank/DDBJ whole genome shotgun (WGS) entry which is preliminary data.</text>
</comment>
<dbReference type="PANTHER" id="PTHR34223:SF51">
    <property type="entry name" value="OS06G0556300 PROTEIN"/>
    <property type="match status" value="1"/>
</dbReference>
<dbReference type="InterPro" id="IPR053197">
    <property type="entry name" value="F-box_SCFL_complex_component"/>
</dbReference>
<dbReference type="PANTHER" id="PTHR34223">
    <property type="entry name" value="OS11G0201299 PROTEIN"/>
    <property type="match status" value="1"/>
</dbReference>
<dbReference type="Proteomes" id="UP001154282">
    <property type="component" value="Unassembled WGS sequence"/>
</dbReference>
<accession>A0AAV0JTU5</accession>
<sequence>MMIDQVDDRLSELPEHLLRRILCFVDSKTTVRTSLLSRRWRSVWKGVPALNLNLNSFHSFPTFTQFISHILSRRYGSAVVEEITLDMGPVSSATIEARSMYETLFYATFRTLATLLRYVLSGQDRAGRPVR</sequence>
<evidence type="ECO:0000259" key="1">
    <source>
        <dbReference type="PROSITE" id="PS50181"/>
    </source>
</evidence>
<proteinExistence type="predicted"/>